<keyword evidence="3" id="KW-1185">Reference proteome</keyword>
<dbReference type="Proteomes" id="UP001337655">
    <property type="component" value="Unassembled WGS sequence"/>
</dbReference>
<dbReference type="GeneID" id="89927428"/>
<sequence length="161" mass="16791">MPPSTASVPIPARRDPAAGTAVSSYSSSSGSSSWSSPLHNNSLSSTPGSAKGKGKAKVREGEVVAVRRPSLLGLGKGSANAGGWGTGSELLKSEYTVVNLAEGGGVPRLVTCVKSSQGFDWNQELFLPSYADYDAQDLEHKQDPVEDIILTDEEAEAMLPQ</sequence>
<protein>
    <submittedName>
        <fullName evidence="2">Uncharacterized protein</fullName>
    </submittedName>
</protein>
<evidence type="ECO:0000313" key="2">
    <source>
        <dbReference type="EMBL" id="KAK5168779.1"/>
    </source>
</evidence>
<name>A0AAV9P6V6_9PEZI</name>
<dbReference type="RefSeq" id="XP_064658245.1">
    <property type="nucleotide sequence ID" value="XM_064803330.1"/>
</dbReference>
<evidence type="ECO:0000313" key="3">
    <source>
        <dbReference type="Proteomes" id="UP001337655"/>
    </source>
</evidence>
<reference evidence="2 3" key="1">
    <citation type="submission" date="2023-08" db="EMBL/GenBank/DDBJ databases">
        <title>Black Yeasts Isolated from many extreme environments.</title>
        <authorList>
            <person name="Coleine C."/>
            <person name="Stajich J.E."/>
            <person name="Selbmann L."/>
        </authorList>
    </citation>
    <scope>NUCLEOTIDE SEQUENCE [LARGE SCALE GENOMIC DNA]</scope>
    <source>
        <strain evidence="2 3">CCFEE 5935</strain>
    </source>
</reference>
<feature type="compositionally biased region" description="Low complexity" evidence="1">
    <location>
        <begin position="23"/>
        <end position="45"/>
    </location>
</feature>
<accession>A0AAV9P6V6</accession>
<feature type="region of interest" description="Disordered" evidence="1">
    <location>
        <begin position="1"/>
        <end position="60"/>
    </location>
</feature>
<organism evidence="2 3">
    <name type="scientific">Saxophila tyrrhenica</name>
    <dbReference type="NCBI Taxonomy" id="1690608"/>
    <lineage>
        <taxon>Eukaryota</taxon>
        <taxon>Fungi</taxon>
        <taxon>Dikarya</taxon>
        <taxon>Ascomycota</taxon>
        <taxon>Pezizomycotina</taxon>
        <taxon>Dothideomycetes</taxon>
        <taxon>Dothideomycetidae</taxon>
        <taxon>Mycosphaerellales</taxon>
        <taxon>Extremaceae</taxon>
        <taxon>Saxophila</taxon>
    </lineage>
</organism>
<comment type="caution">
    <text evidence="2">The sequence shown here is derived from an EMBL/GenBank/DDBJ whole genome shotgun (WGS) entry which is preliminary data.</text>
</comment>
<gene>
    <name evidence="2" type="ORF">LTR77_006088</name>
</gene>
<dbReference type="AlphaFoldDB" id="A0AAV9P6V6"/>
<dbReference type="EMBL" id="JAVRRT010000009">
    <property type="protein sequence ID" value="KAK5168779.1"/>
    <property type="molecule type" value="Genomic_DNA"/>
</dbReference>
<proteinExistence type="predicted"/>
<evidence type="ECO:0000256" key="1">
    <source>
        <dbReference type="SAM" id="MobiDB-lite"/>
    </source>
</evidence>